<evidence type="ECO:0000313" key="2">
    <source>
        <dbReference type="Proteomes" id="UP001589607"/>
    </source>
</evidence>
<reference evidence="1 2" key="1">
    <citation type="submission" date="2024-09" db="EMBL/GenBank/DDBJ databases">
        <authorList>
            <person name="Sun Q."/>
            <person name="Mori K."/>
        </authorList>
    </citation>
    <scope>NUCLEOTIDE SEQUENCE [LARGE SCALE GENOMIC DNA]</scope>
    <source>
        <strain evidence="1 2">CECT 7955</strain>
    </source>
</reference>
<organism evidence="1 2">
    <name type="scientific">Flavobacterium jumunjinense</name>
    <dbReference type="NCBI Taxonomy" id="998845"/>
    <lineage>
        <taxon>Bacteria</taxon>
        <taxon>Pseudomonadati</taxon>
        <taxon>Bacteroidota</taxon>
        <taxon>Flavobacteriia</taxon>
        <taxon>Flavobacteriales</taxon>
        <taxon>Flavobacteriaceae</taxon>
        <taxon>Flavobacterium</taxon>
    </lineage>
</organism>
<accession>A0ABV5GK55</accession>
<protein>
    <submittedName>
        <fullName evidence="1">DUF6000 family protein</fullName>
    </submittedName>
</protein>
<comment type="caution">
    <text evidence="1">The sequence shown here is derived from an EMBL/GenBank/DDBJ whole genome shotgun (WGS) entry which is preliminary data.</text>
</comment>
<dbReference type="RefSeq" id="WP_236456463.1">
    <property type="nucleotide sequence ID" value="NZ_CBCSGE010000011.1"/>
</dbReference>
<dbReference type="Pfam" id="PF19463">
    <property type="entry name" value="DUF6000"/>
    <property type="match status" value="1"/>
</dbReference>
<keyword evidence="2" id="KW-1185">Reference proteome</keyword>
<dbReference type="Proteomes" id="UP001589607">
    <property type="component" value="Unassembled WGS sequence"/>
</dbReference>
<gene>
    <name evidence="1" type="ORF">ACFFVF_04515</name>
</gene>
<name>A0ABV5GK55_9FLAO</name>
<sequence>MDKKTEERLKLHSAGATVINHSPFDELVSHVNSKELEDDFIKKWAVPFYMTIDRYYDLSWVEEIKKIKKEITPEITLQLLGDFNWRTRLVGAYFSAVKGFDEQIDIIGTHFLKSEECCVGHIYALVLAFFNNEKSIRYLEDYLNYYLEKPELPFDQYDALEALFYLDKVNGTTNFKKHLLAWEKFQNEGIELSMKQAKFSLQYIEGESNKEKFLKEFSEMKVDLNIDSTLFEEKIRILKELNEFEP</sequence>
<dbReference type="EMBL" id="JBHMEY010000010">
    <property type="protein sequence ID" value="MFB9095767.1"/>
    <property type="molecule type" value="Genomic_DNA"/>
</dbReference>
<proteinExistence type="predicted"/>
<evidence type="ECO:0000313" key="1">
    <source>
        <dbReference type="EMBL" id="MFB9095767.1"/>
    </source>
</evidence>
<dbReference type="InterPro" id="IPR046042">
    <property type="entry name" value="DUF6000"/>
</dbReference>